<protein>
    <submittedName>
        <fullName evidence="1">Uncharacterized protein</fullName>
    </submittedName>
</protein>
<evidence type="ECO:0000313" key="2">
    <source>
        <dbReference type="Proteomes" id="UP000663880"/>
    </source>
</evidence>
<reference evidence="1" key="1">
    <citation type="submission" date="2021-02" db="EMBL/GenBank/DDBJ databases">
        <authorList>
            <person name="Steward A R."/>
        </authorList>
    </citation>
    <scope>NUCLEOTIDE SEQUENCE</scope>
</reference>
<organism evidence="1 2">
    <name type="scientific">Pieris macdunnoughi</name>
    <dbReference type="NCBI Taxonomy" id="345717"/>
    <lineage>
        <taxon>Eukaryota</taxon>
        <taxon>Metazoa</taxon>
        <taxon>Ecdysozoa</taxon>
        <taxon>Arthropoda</taxon>
        <taxon>Hexapoda</taxon>
        <taxon>Insecta</taxon>
        <taxon>Pterygota</taxon>
        <taxon>Neoptera</taxon>
        <taxon>Endopterygota</taxon>
        <taxon>Lepidoptera</taxon>
        <taxon>Glossata</taxon>
        <taxon>Ditrysia</taxon>
        <taxon>Papilionoidea</taxon>
        <taxon>Pieridae</taxon>
        <taxon>Pierinae</taxon>
        <taxon>Pieris</taxon>
    </lineage>
</organism>
<gene>
    <name evidence="1" type="ORF">PMACD_LOCUS2332</name>
</gene>
<comment type="caution">
    <text evidence="1">The sequence shown here is derived from an EMBL/GenBank/DDBJ whole genome shotgun (WGS) entry which is preliminary data.</text>
</comment>
<proteinExistence type="predicted"/>
<evidence type="ECO:0000313" key="1">
    <source>
        <dbReference type="EMBL" id="CAF4780786.1"/>
    </source>
</evidence>
<accession>A0A821N6F7</accession>
<name>A0A821N6F7_9NEOP</name>
<dbReference type="OrthoDB" id="7367179at2759"/>
<keyword evidence="2" id="KW-1185">Reference proteome</keyword>
<dbReference type="AlphaFoldDB" id="A0A821N6F7"/>
<sequence>MEADSVHATIERKIKNKCIYLPSDYTRLTSEARRNPEPYEIKSLDFTFCKNYGVDMVYSSIRPGKSTGDPMVTDITVIKYSPDGIITVKTDFDGKFQDLPKKRGKRAAVKPLENFTQLHKQRIPIKKHKWLHLQQLKEVIPKDCHNFYDNLPYE</sequence>
<dbReference type="EMBL" id="CAJOBZ010000004">
    <property type="protein sequence ID" value="CAF4780786.1"/>
    <property type="molecule type" value="Genomic_DNA"/>
</dbReference>
<dbReference type="Proteomes" id="UP000663880">
    <property type="component" value="Unassembled WGS sequence"/>
</dbReference>